<organism evidence="7 8">
    <name type="scientific">Maribacter litoralis</name>
    <dbReference type="NCBI Taxonomy" id="2059726"/>
    <lineage>
        <taxon>Bacteria</taxon>
        <taxon>Pseudomonadati</taxon>
        <taxon>Bacteroidota</taxon>
        <taxon>Flavobacteriia</taxon>
        <taxon>Flavobacteriales</taxon>
        <taxon>Flavobacteriaceae</taxon>
        <taxon>Maribacter</taxon>
    </lineage>
</organism>
<evidence type="ECO:0000256" key="6">
    <source>
        <dbReference type="SAM" id="SignalP"/>
    </source>
</evidence>
<dbReference type="InterPro" id="IPR006710">
    <property type="entry name" value="Glyco_hydro_43"/>
</dbReference>
<dbReference type="PANTHER" id="PTHR43301">
    <property type="entry name" value="ARABINAN ENDO-1,5-ALPHA-L-ARABINOSIDASE"/>
    <property type="match status" value="1"/>
</dbReference>
<dbReference type="InterPro" id="IPR050727">
    <property type="entry name" value="GH43_arabinanases"/>
</dbReference>
<protein>
    <submittedName>
        <fullName evidence="7">Glycosyl hydrolases family 43</fullName>
    </submittedName>
</protein>
<dbReference type="Proteomes" id="UP000430202">
    <property type="component" value="Unassembled WGS sequence"/>
</dbReference>
<dbReference type="PROSITE" id="PS51257">
    <property type="entry name" value="PROKAR_LIPOPROTEIN"/>
    <property type="match status" value="1"/>
</dbReference>
<accession>A0A653M4D9</accession>
<reference evidence="7 8" key="1">
    <citation type="submission" date="2019-10" db="EMBL/GenBank/DDBJ databases">
        <authorList>
            <person name="Karimi E."/>
        </authorList>
    </citation>
    <scope>NUCLEOTIDE SEQUENCE [LARGE SCALE GENOMIC DNA]</scope>
    <source>
        <strain evidence="7">Maribacter sp. 151</strain>
    </source>
</reference>
<evidence type="ECO:0000256" key="5">
    <source>
        <dbReference type="RuleBase" id="RU361187"/>
    </source>
</evidence>
<comment type="similarity">
    <text evidence="2 5">Belongs to the glycosyl hydrolase 43 family.</text>
</comment>
<gene>
    <name evidence="7" type="ORF">MARI151_10227</name>
</gene>
<sequence length="418" mass="47292">MIAYKRVALLLSFVILGCTLNAQKAFPFHLPKEKPDQPLSLAMQRNYDQYLAPRPEHNELYSQFKYTELKGLDYSNGDGTISRRDPSKVIFHNGKYYVWYTYRHTSTPPQGAAKSNDTIPSSDWDLAEIWYATSEDGITWEEQGVAIKRPEKPQVGWRSVSTTDILFFKGKYYLYYQGFMEASGKRGDDCPVAVSYADSPDGPWTAHNEIVIPNGGKGEWDQYSIHDPYPLIYNDKIYLYYKSDFDGDPNLVRMQGLATADNPLGPFTKSPLNPVLNSGHETTLFPFKEGIAALVIKDGNEHFTIQYAPDGVNFSIAAITNSLMPIAGGPYIPDAFTNTDYGKGITWGISHAITAGTKGKQYSILMRFDCDLSLEIDDQEMKTHSNIWHYKPSDYYKLGLSKKQQQRIEAQNKAVKEK</sequence>
<dbReference type="RefSeq" id="WP_159301605.1">
    <property type="nucleotide sequence ID" value="NZ_LR733271.1"/>
</dbReference>
<keyword evidence="6" id="KW-0732">Signal</keyword>
<dbReference type="Pfam" id="PF04616">
    <property type="entry name" value="Glyco_hydro_43"/>
    <property type="match status" value="1"/>
</dbReference>
<feature type="signal peptide" evidence="6">
    <location>
        <begin position="1"/>
        <end position="24"/>
    </location>
</feature>
<dbReference type="Gene3D" id="2.115.10.20">
    <property type="entry name" value="Glycosyl hydrolase domain, family 43"/>
    <property type="match status" value="1"/>
</dbReference>
<dbReference type="EMBL" id="CABWLR010000001">
    <property type="protein sequence ID" value="VXA99257.1"/>
    <property type="molecule type" value="Genomic_DNA"/>
</dbReference>
<keyword evidence="4 5" id="KW-0326">Glycosidase</keyword>
<evidence type="ECO:0000256" key="1">
    <source>
        <dbReference type="ARBA" id="ARBA00004834"/>
    </source>
</evidence>
<dbReference type="CDD" id="cd08992">
    <property type="entry name" value="GH117"/>
    <property type="match status" value="1"/>
</dbReference>
<evidence type="ECO:0000256" key="2">
    <source>
        <dbReference type="ARBA" id="ARBA00009865"/>
    </source>
</evidence>
<dbReference type="SUPFAM" id="SSF75005">
    <property type="entry name" value="Arabinanase/levansucrase/invertase"/>
    <property type="match status" value="1"/>
</dbReference>
<keyword evidence="3 5" id="KW-0378">Hydrolase</keyword>
<dbReference type="InterPro" id="IPR023296">
    <property type="entry name" value="Glyco_hydro_beta-prop_sf"/>
</dbReference>
<comment type="pathway">
    <text evidence="1">Glycan metabolism; L-arabinan degradation.</text>
</comment>
<evidence type="ECO:0000256" key="4">
    <source>
        <dbReference type="ARBA" id="ARBA00023295"/>
    </source>
</evidence>
<feature type="chain" id="PRO_5024837386" evidence="6">
    <location>
        <begin position="25"/>
        <end position="418"/>
    </location>
</feature>
<dbReference type="AlphaFoldDB" id="A0A653M4D9"/>
<dbReference type="GO" id="GO:0004553">
    <property type="term" value="F:hydrolase activity, hydrolyzing O-glycosyl compounds"/>
    <property type="evidence" value="ECO:0007669"/>
    <property type="project" value="InterPro"/>
</dbReference>
<dbReference type="GO" id="GO:0005975">
    <property type="term" value="P:carbohydrate metabolic process"/>
    <property type="evidence" value="ECO:0007669"/>
    <property type="project" value="InterPro"/>
</dbReference>
<dbReference type="PANTHER" id="PTHR43301:SF3">
    <property type="entry name" value="ARABINAN ENDO-1,5-ALPHA-L-ARABINOSIDASE A-RELATED"/>
    <property type="match status" value="1"/>
</dbReference>
<evidence type="ECO:0000313" key="7">
    <source>
        <dbReference type="EMBL" id="VXA99257.1"/>
    </source>
</evidence>
<evidence type="ECO:0000256" key="3">
    <source>
        <dbReference type="ARBA" id="ARBA00022801"/>
    </source>
</evidence>
<proteinExistence type="inferred from homology"/>
<keyword evidence="8" id="KW-1185">Reference proteome</keyword>
<name>A0A653M4D9_9FLAO</name>
<evidence type="ECO:0000313" key="8">
    <source>
        <dbReference type="Proteomes" id="UP000430202"/>
    </source>
</evidence>